<accession>A0A2G0PXK7</accession>
<evidence type="ECO:0000313" key="2">
    <source>
        <dbReference type="EMBL" id="PHM51704.1"/>
    </source>
</evidence>
<dbReference type="Gene3D" id="3.40.190.10">
    <property type="entry name" value="Periplasmic binding protein-like II"/>
    <property type="match status" value="1"/>
</dbReference>
<dbReference type="EMBL" id="NJAI01000005">
    <property type="protein sequence ID" value="PHM54337.1"/>
    <property type="molecule type" value="Genomic_DNA"/>
</dbReference>
<protein>
    <submittedName>
        <fullName evidence="2">HTH-type transcriptional regulator TrpI</fullName>
    </submittedName>
</protein>
<dbReference type="KEGG" id="xho:A9255_05260"/>
<dbReference type="RefSeq" id="WP_069315778.1">
    <property type="nucleotide sequence ID" value="NZ_CAWNQJ010000040.1"/>
</dbReference>
<reference evidence="1 4" key="1">
    <citation type="submission" date="2016-06" db="EMBL/GenBank/DDBJ databases">
        <title>Bacterial characters and pathogenicity of Xenorhabdus hominickii from an entomopathogenic nematode, Steinernema monticolum.</title>
        <authorList>
            <person name="Park Y."/>
            <person name="Kim Y."/>
        </authorList>
    </citation>
    <scope>NUCLEOTIDE SEQUENCE [LARGE SCALE GENOMIC DNA]</scope>
    <source>
        <strain evidence="1 4">ANU1</strain>
    </source>
</reference>
<proteinExistence type="predicted"/>
<evidence type="ECO:0000313" key="4">
    <source>
        <dbReference type="Proteomes" id="UP000094600"/>
    </source>
</evidence>
<dbReference type="EMBL" id="CP016176">
    <property type="protein sequence ID" value="AOM40036.1"/>
    <property type="molecule type" value="Genomic_DNA"/>
</dbReference>
<name>A0A2G0PXK7_XENHO</name>
<dbReference type="Proteomes" id="UP000225433">
    <property type="component" value="Unassembled WGS sequence"/>
</dbReference>
<gene>
    <name evidence="2" type="primary">trpI_2</name>
    <name evidence="3" type="synonym">trpI_1</name>
    <name evidence="1" type="ORF">A9255_05260</name>
    <name evidence="3" type="ORF">Xhom_03414</name>
    <name evidence="2" type="ORF">Xhom_04838</name>
</gene>
<sequence>MSDVKQIIPKQNEHWFEHFYILLEAVMAGHGVGISSIYMIEQELNAKRISAPYGFIPDGSAYYLISPNTFDANTPQAIFLDWLKKTFHETHAKLAYFCHPILPALIK</sequence>
<dbReference type="SUPFAM" id="SSF53850">
    <property type="entry name" value="Periplasmic binding protein-like II"/>
    <property type="match status" value="1"/>
</dbReference>
<evidence type="ECO:0000313" key="5">
    <source>
        <dbReference type="Proteomes" id="UP000225433"/>
    </source>
</evidence>
<dbReference type="Proteomes" id="UP000094600">
    <property type="component" value="Chromosome"/>
</dbReference>
<keyword evidence="4" id="KW-1185">Reference proteome</keyword>
<reference evidence="2 5" key="2">
    <citation type="journal article" date="2017" name="Nat. Microbiol.">
        <title>Natural product diversity associated with the nematode symbionts Photorhabdus and Xenorhabdus.</title>
        <authorList>
            <person name="Tobias N.J."/>
            <person name="Wolff H."/>
            <person name="Djahanschiri B."/>
            <person name="Grundmann F."/>
            <person name="Kronenwerth M."/>
            <person name="Shi Y.M."/>
            <person name="Simonyi S."/>
            <person name="Grun P."/>
            <person name="Shapiro-Ilan D."/>
            <person name="Pidot S.J."/>
            <person name="Stinear T.P."/>
            <person name="Ebersberger I."/>
            <person name="Bode H.B."/>
        </authorList>
    </citation>
    <scope>NUCLEOTIDE SEQUENCE [LARGE SCALE GENOMIC DNA]</scope>
    <source>
        <strain evidence="2 5">DSM 17903</strain>
    </source>
</reference>
<evidence type="ECO:0000313" key="1">
    <source>
        <dbReference type="EMBL" id="AOM40036.1"/>
    </source>
</evidence>
<dbReference type="EMBL" id="NJAI01000014">
    <property type="protein sequence ID" value="PHM51704.1"/>
    <property type="molecule type" value="Genomic_DNA"/>
</dbReference>
<dbReference type="STRING" id="351679.A9255_05260"/>
<dbReference type="AlphaFoldDB" id="A0A2G0PXK7"/>
<evidence type="ECO:0000313" key="3">
    <source>
        <dbReference type="EMBL" id="PHM54337.1"/>
    </source>
</evidence>
<organism evidence="2 5">
    <name type="scientific">Xenorhabdus hominickii</name>
    <dbReference type="NCBI Taxonomy" id="351679"/>
    <lineage>
        <taxon>Bacteria</taxon>
        <taxon>Pseudomonadati</taxon>
        <taxon>Pseudomonadota</taxon>
        <taxon>Gammaproteobacteria</taxon>
        <taxon>Enterobacterales</taxon>
        <taxon>Morganellaceae</taxon>
        <taxon>Xenorhabdus</taxon>
    </lineage>
</organism>